<sequence length="258" mass="29517">MFIKFNLISLKSTFFIVYAFFNLTVGYGQKDTVNCEIKPGDIEKFNKALVDAKLHYYTNQGKTKLDLKKAEELCNKDYFYALDGKMILISPGQKSDRIEIRQEKDLDLNTRSAMYFVATFEDVPDERSNKGVTIGQIHNDTKGVKRPLLRVEIAGGNEIRVIVTESYLKNEGDVENDFFTSFDEKDKIECIIEILGDGDELAVGIKNLTKNEARVITYNVSDLWKTMDGNFYFKAGAYTQVAGPKTKVSYEQFKFIYK</sequence>
<evidence type="ECO:0000313" key="2">
    <source>
        <dbReference type="EMBL" id="KOY51019.1"/>
    </source>
</evidence>
<evidence type="ECO:0000259" key="1">
    <source>
        <dbReference type="Pfam" id="PF08787"/>
    </source>
</evidence>
<organism evidence="2 4">
    <name type="scientific">Polaribacter dokdonensis DSW-5</name>
    <dbReference type="NCBI Taxonomy" id="1300348"/>
    <lineage>
        <taxon>Bacteria</taxon>
        <taxon>Pseudomonadati</taxon>
        <taxon>Bacteroidota</taxon>
        <taxon>Flavobacteriia</taxon>
        <taxon>Flavobacteriales</taxon>
        <taxon>Flavobacteriaceae</taxon>
    </lineage>
</organism>
<evidence type="ECO:0000313" key="3">
    <source>
        <dbReference type="EMBL" id="SEE20531.1"/>
    </source>
</evidence>
<dbReference type="InterPro" id="IPR013320">
    <property type="entry name" value="ConA-like_dom_sf"/>
</dbReference>
<dbReference type="GO" id="GO:0005975">
    <property type="term" value="P:carbohydrate metabolic process"/>
    <property type="evidence" value="ECO:0007669"/>
    <property type="project" value="UniProtKB-ARBA"/>
</dbReference>
<dbReference type="Gene3D" id="2.60.120.200">
    <property type="match status" value="1"/>
</dbReference>
<dbReference type="SUPFAM" id="SSF49899">
    <property type="entry name" value="Concanavalin A-like lectins/glucanases"/>
    <property type="match status" value="1"/>
</dbReference>
<dbReference type="STRING" id="1300348.I602_579"/>
<gene>
    <name evidence="2" type="ORF">I602_579</name>
    <name evidence="3" type="ORF">SAMN05444353_1203</name>
</gene>
<evidence type="ECO:0000313" key="4">
    <source>
        <dbReference type="Proteomes" id="UP000037716"/>
    </source>
</evidence>
<accession>A0A0M9CFB7</accession>
<dbReference type="OrthoDB" id="1201250at2"/>
<comment type="caution">
    <text evidence="2">The sequence shown here is derived from an EMBL/GenBank/DDBJ whole genome shotgun (WGS) entry which is preliminary data.</text>
</comment>
<dbReference type="Proteomes" id="UP000183071">
    <property type="component" value="Unassembled WGS sequence"/>
</dbReference>
<dbReference type="Pfam" id="PF08787">
    <property type="entry name" value="Alginate_lyase2"/>
    <property type="match status" value="1"/>
</dbReference>
<reference evidence="3 5" key="2">
    <citation type="submission" date="2016-10" db="EMBL/GenBank/DDBJ databases">
        <authorList>
            <person name="Varghese N."/>
            <person name="Submissions S."/>
        </authorList>
    </citation>
    <scope>NUCLEOTIDE SEQUENCE [LARGE SCALE GENOMIC DNA]</scope>
    <source>
        <strain evidence="3 5">DSW-5</strain>
    </source>
</reference>
<dbReference type="Proteomes" id="UP000037716">
    <property type="component" value="Unassembled WGS sequence"/>
</dbReference>
<dbReference type="EMBL" id="FNUE01000001">
    <property type="protein sequence ID" value="SEE20531.1"/>
    <property type="molecule type" value="Genomic_DNA"/>
</dbReference>
<keyword evidence="5" id="KW-1185">Reference proteome</keyword>
<dbReference type="InterPro" id="IPR014895">
    <property type="entry name" value="Alginate_lyase_2"/>
</dbReference>
<proteinExistence type="predicted"/>
<evidence type="ECO:0000313" key="5">
    <source>
        <dbReference type="Proteomes" id="UP000183071"/>
    </source>
</evidence>
<dbReference type="AlphaFoldDB" id="A0A0M9CFB7"/>
<name>A0A0M9CFB7_9FLAO</name>
<dbReference type="GO" id="GO:0016829">
    <property type="term" value="F:lyase activity"/>
    <property type="evidence" value="ECO:0007669"/>
    <property type="project" value="UniProtKB-KW"/>
</dbReference>
<dbReference type="EMBL" id="LGBR01000001">
    <property type="protein sequence ID" value="KOY51019.1"/>
    <property type="molecule type" value="Genomic_DNA"/>
</dbReference>
<protein>
    <submittedName>
        <fullName evidence="3">Alginate lyase</fullName>
    </submittedName>
</protein>
<keyword evidence="3" id="KW-0456">Lyase</keyword>
<dbReference type="RefSeq" id="WP_053973252.1">
    <property type="nucleotide sequence ID" value="NZ_FNUE01000001.1"/>
</dbReference>
<dbReference type="GO" id="GO:0004553">
    <property type="term" value="F:hydrolase activity, hydrolyzing O-glycosyl compounds"/>
    <property type="evidence" value="ECO:0007669"/>
    <property type="project" value="UniProtKB-ARBA"/>
</dbReference>
<dbReference type="PATRIC" id="fig|1300348.6.peg.578"/>
<feature type="domain" description="Alginate lyase 2" evidence="1">
    <location>
        <begin position="77"/>
        <end position="252"/>
    </location>
</feature>
<reference evidence="2 4" key="1">
    <citation type="submission" date="2015-07" db="EMBL/GenBank/DDBJ databases">
        <title>Genome of Polaribacter dokdonenesis DSW-5, isolated from seawater off Dokdo in Korea.</title>
        <authorList>
            <person name="Yoon K."/>
            <person name="Song J.Y."/>
            <person name="Kim J.F."/>
        </authorList>
    </citation>
    <scope>NUCLEOTIDE SEQUENCE [LARGE SCALE GENOMIC DNA]</scope>
    <source>
        <strain evidence="2 4">DSW-5</strain>
    </source>
</reference>